<evidence type="ECO:0000256" key="2">
    <source>
        <dbReference type="ARBA" id="ARBA00013194"/>
    </source>
</evidence>
<gene>
    <name evidence="16" type="primary">LOC106460355</name>
</gene>
<keyword evidence="5" id="KW-0256">Endoplasmic reticulum</keyword>
<evidence type="ECO:0000256" key="5">
    <source>
        <dbReference type="ARBA" id="ARBA00022824"/>
    </source>
</evidence>
<keyword evidence="6" id="KW-0106">Calcium</keyword>
<dbReference type="Pfam" id="PF13499">
    <property type="entry name" value="EF-hand_7"/>
    <property type="match status" value="1"/>
</dbReference>
<sequence>MHPFLSYFTLIFILVQFNHVLRAGSQENDELEVDVLKKPDKCDKTTKKGDLLSMHYRGTLDDGTEFDSSYTRKEPFQFQLGISQVIKGWDEGLVDMCVGEKRRLTIPPHMGYGDSGAGEKIPPKATLIFEVELLEIQDGPPPVNVFKEIDSNADQQLSRDEISDYLKKQLPEAEAAGIKDLPEQGKIVEEIFQHEDKDKNGFISHEEFSGPKHDEL</sequence>
<reference evidence="16" key="1">
    <citation type="submission" date="2025-08" db="UniProtKB">
        <authorList>
            <consortium name="RefSeq"/>
        </authorList>
    </citation>
    <scope>IDENTIFICATION</scope>
    <source>
        <tissue evidence="16">Muscle</tissue>
    </source>
</reference>
<keyword evidence="8" id="KW-0325">Glycoprotein</keyword>
<keyword evidence="9 10" id="KW-0413">Isomerase</keyword>
<dbReference type="RefSeq" id="XP_013775502.1">
    <property type="nucleotide sequence ID" value="XM_013920048.2"/>
</dbReference>
<dbReference type="PANTHER" id="PTHR46222:SF3">
    <property type="entry name" value="PEPTIDYLPROLYL ISOMERASE"/>
    <property type="match status" value="1"/>
</dbReference>
<dbReference type="PROSITE" id="PS50059">
    <property type="entry name" value="FKBP_PPIASE"/>
    <property type="match status" value="1"/>
</dbReference>
<dbReference type="InterPro" id="IPR011992">
    <property type="entry name" value="EF-hand-dom_pair"/>
</dbReference>
<dbReference type="InterPro" id="IPR046357">
    <property type="entry name" value="PPIase_dom_sf"/>
</dbReference>
<dbReference type="InterPro" id="IPR002048">
    <property type="entry name" value="EF_hand_dom"/>
</dbReference>
<feature type="domain" description="PPIase FKBP-type" evidence="13">
    <location>
        <begin position="49"/>
        <end position="137"/>
    </location>
</feature>
<evidence type="ECO:0000256" key="11">
    <source>
        <dbReference type="SAM" id="MobiDB-lite"/>
    </source>
</evidence>
<dbReference type="Gene3D" id="1.10.238.10">
    <property type="entry name" value="EF-hand"/>
    <property type="match status" value="1"/>
</dbReference>
<dbReference type="SUPFAM" id="SSF47473">
    <property type="entry name" value="EF-hand"/>
    <property type="match status" value="1"/>
</dbReference>
<feature type="region of interest" description="Disordered" evidence="11">
    <location>
        <begin position="196"/>
        <end position="216"/>
    </location>
</feature>
<dbReference type="EC" id="5.2.1.8" evidence="2 10"/>
<evidence type="ECO:0000256" key="8">
    <source>
        <dbReference type="ARBA" id="ARBA00023180"/>
    </source>
</evidence>
<dbReference type="Gene3D" id="3.10.50.40">
    <property type="match status" value="1"/>
</dbReference>
<keyword evidence="3 12" id="KW-0732">Signal</keyword>
<name>A0ABM1B5Z5_LIMPO</name>
<evidence type="ECO:0000313" key="15">
    <source>
        <dbReference type="Proteomes" id="UP000694941"/>
    </source>
</evidence>
<evidence type="ECO:0000256" key="9">
    <source>
        <dbReference type="ARBA" id="ARBA00023235"/>
    </source>
</evidence>
<dbReference type="GeneID" id="106460355"/>
<accession>A0ABM1B5Z5</accession>
<dbReference type="Pfam" id="PF00254">
    <property type="entry name" value="FKBP_C"/>
    <property type="match status" value="1"/>
</dbReference>
<evidence type="ECO:0000256" key="3">
    <source>
        <dbReference type="ARBA" id="ARBA00022729"/>
    </source>
</evidence>
<evidence type="ECO:0000259" key="13">
    <source>
        <dbReference type="PROSITE" id="PS50059"/>
    </source>
</evidence>
<dbReference type="PROSITE" id="PS00018">
    <property type="entry name" value="EF_HAND_1"/>
    <property type="match status" value="2"/>
</dbReference>
<evidence type="ECO:0000259" key="14">
    <source>
        <dbReference type="PROSITE" id="PS50222"/>
    </source>
</evidence>
<dbReference type="Proteomes" id="UP000694941">
    <property type="component" value="Unplaced"/>
</dbReference>
<protein>
    <recommendedName>
        <fullName evidence="2 10">peptidylprolyl isomerase</fullName>
        <ecNumber evidence="2 10">5.2.1.8</ecNumber>
    </recommendedName>
</protein>
<evidence type="ECO:0000313" key="16">
    <source>
        <dbReference type="RefSeq" id="XP_013775502.1"/>
    </source>
</evidence>
<proteinExistence type="predicted"/>
<dbReference type="InterPro" id="IPR052273">
    <property type="entry name" value="PPIase_FKBP"/>
</dbReference>
<keyword evidence="15" id="KW-1185">Reference proteome</keyword>
<dbReference type="InterPro" id="IPR018247">
    <property type="entry name" value="EF_Hand_1_Ca_BS"/>
</dbReference>
<comment type="catalytic activity">
    <reaction evidence="1 10">
        <text>[protein]-peptidylproline (omega=180) = [protein]-peptidylproline (omega=0)</text>
        <dbReference type="Rhea" id="RHEA:16237"/>
        <dbReference type="Rhea" id="RHEA-COMP:10747"/>
        <dbReference type="Rhea" id="RHEA-COMP:10748"/>
        <dbReference type="ChEBI" id="CHEBI:83833"/>
        <dbReference type="ChEBI" id="CHEBI:83834"/>
        <dbReference type="EC" id="5.2.1.8"/>
    </reaction>
</comment>
<keyword evidence="4" id="KW-0677">Repeat</keyword>
<evidence type="ECO:0000256" key="10">
    <source>
        <dbReference type="PROSITE-ProRule" id="PRU00277"/>
    </source>
</evidence>
<feature type="domain" description="EF-hand" evidence="14">
    <location>
        <begin position="183"/>
        <end position="216"/>
    </location>
</feature>
<evidence type="ECO:0000256" key="6">
    <source>
        <dbReference type="ARBA" id="ARBA00022837"/>
    </source>
</evidence>
<evidence type="ECO:0000256" key="12">
    <source>
        <dbReference type="SAM" id="SignalP"/>
    </source>
</evidence>
<evidence type="ECO:0000256" key="4">
    <source>
        <dbReference type="ARBA" id="ARBA00022737"/>
    </source>
</evidence>
<keyword evidence="7 10" id="KW-0697">Rotamase</keyword>
<dbReference type="InterPro" id="IPR001179">
    <property type="entry name" value="PPIase_FKBP_dom"/>
</dbReference>
<dbReference type="PANTHER" id="PTHR46222">
    <property type="entry name" value="PEPTIDYL-PROLYL CIS-TRANS ISOMERASE FKBP7/14"/>
    <property type="match status" value="1"/>
</dbReference>
<organism evidence="15 16">
    <name type="scientific">Limulus polyphemus</name>
    <name type="common">Atlantic horseshoe crab</name>
    <dbReference type="NCBI Taxonomy" id="6850"/>
    <lineage>
        <taxon>Eukaryota</taxon>
        <taxon>Metazoa</taxon>
        <taxon>Ecdysozoa</taxon>
        <taxon>Arthropoda</taxon>
        <taxon>Chelicerata</taxon>
        <taxon>Merostomata</taxon>
        <taxon>Xiphosura</taxon>
        <taxon>Limulidae</taxon>
        <taxon>Limulus</taxon>
    </lineage>
</organism>
<feature type="signal peptide" evidence="12">
    <location>
        <begin position="1"/>
        <end position="23"/>
    </location>
</feature>
<dbReference type="SUPFAM" id="SSF54534">
    <property type="entry name" value="FKBP-like"/>
    <property type="match status" value="1"/>
</dbReference>
<feature type="domain" description="EF-hand" evidence="14">
    <location>
        <begin position="144"/>
        <end position="172"/>
    </location>
</feature>
<evidence type="ECO:0000256" key="1">
    <source>
        <dbReference type="ARBA" id="ARBA00000971"/>
    </source>
</evidence>
<dbReference type="PROSITE" id="PS50222">
    <property type="entry name" value="EF_HAND_2"/>
    <property type="match status" value="2"/>
</dbReference>
<evidence type="ECO:0000256" key="7">
    <source>
        <dbReference type="ARBA" id="ARBA00023110"/>
    </source>
</evidence>
<feature type="chain" id="PRO_5046100218" description="peptidylprolyl isomerase" evidence="12">
    <location>
        <begin position="24"/>
        <end position="216"/>
    </location>
</feature>